<comment type="domain">
    <text evidence="8">The N-terminal domain determines nucleotide recognition and specific binding, while the C-terminal domain determines the specific binding to the target protein.</text>
</comment>
<comment type="cofactor">
    <cofactor evidence="8">
        <name>Mg(2+)</name>
        <dbReference type="ChEBI" id="CHEBI:18420"/>
    </cofactor>
</comment>
<evidence type="ECO:0000259" key="9">
    <source>
        <dbReference type="Pfam" id="PF12804"/>
    </source>
</evidence>
<sequence>MIKVSEIEVFILAGGKSRRMGSDKGLINFKGEPMISHILRVLDKLNMSTSIISGNKEYMKFGKPVHQDVFPDKGPLGGLYTALEFSSAPMVILLACDMPSINSESLKRLRALATSGKMVVSTDGENISPLFACYPQSLKKAVKKAILREELKMLDFVLKQSYTLLDLTVGGNTLVLQNLNTKKELIAAENIEKDRVK</sequence>
<reference evidence="10 11" key="1">
    <citation type="submission" date="2019-08" db="EMBL/GenBank/DDBJ databases">
        <title>Genome sequence of Gillisia hiemivivida IC154 (type strain).</title>
        <authorList>
            <person name="Bowman J.P."/>
        </authorList>
    </citation>
    <scope>NUCLEOTIDE SEQUENCE [LARGE SCALE GENOMIC DNA]</scope>
    <source>
        <strain evidence="10 11">IC154</strain>
    </source>
</reference>
<feature type="binding site" evidence="8">
    <location>
        <position position="68"/>
    </location>
    <ligand>
        <name>GTP</name>
        <dbReference type="ChEBI" id="CHEBI:37565"/>
    </ligand>
</feature>
<keyword evidence="7 8" id="KW-0501">Molybdenum cofactor biosynthesis</keyword>
<comment type="function">
    <text evidence="8">Transfers a GMP moiety from GTP to Mo-molybdopterin (Mo-MPT) cofactor (Moco or molybdenum cofactor) to form Mo-molybdopterin guanine dinucleotide (Mo-MGD) cofactor.</text>
</comment>
<comment type="caution">
    <text evidence="8">Lacks conserved residue(s) required for the propagation of feature annotation.</text>
</comment>
<dbReference type="EMBL" id="VORY01000018">
    <property type="protein sequence ID" value="TXD92656.1"/>
    <property type="molecule type" value="Genomic_DNA"/>
</dbReference>
<evidence type="ECO:0000256" key="7">
    <source>
        <dbReference type="ARBA" id="ARBA00023150"/>
    </source>
</evidence>
<dbReference type="RefSeq" id="WP_146933520.1">
    <property type="nucleotide sequence ID" value="NZ_CBCSHZ010000021.1"/>
</dbReference>
<comment type="caution">
    <text evidence="10">The sequence shown here is derived from an EMBL/GenBank/DDBJ whole genome shotgun (WGS) entry which is preliminary data.</text>
</comment>
<dbReference type="Gene3D" id="3.90.550.10">
    <property type="entry name" value="Spore Coat Polysaccharide Biosynthesis Protein SpsA, Chain A"/>
    <property type="match status" value="1"/>
</dbReference>
<dbReference type="InterPro" id="IPR025877">
    <property type="entry name" value="MobA-like_NTP_Trfase"/>
</dbReference>
<proteinExistence type="inferred from homology"/>
<comment type="similarity">
    <text evidence="8">Belongs to the MobA family.</text>
</comment>
<keyword evidence="2 8" id="KW-0808">Transferase</keyword>
<dbReference type="InterPro" id="IPR029044">
    <property type="entry name" value="Nucleotide-diphossugar_trans"/>
</dbReference>
<evidence type="ECO:0000256" key="2">
    <source>
        <dbReference type="ARBA" id="ARBA00022679"/>
    </source>
</evidence>
<gene>
    <name evidence="8" type="primary">mobA</name>
    <name evidence="10" type="ORF">ES724_12815</name>
</gene>
<dbReference type="PANTHER" id="PTHR19136">
    <property type="entry name" value="MOLYBDENUM COFACTOR GUANYLYLTRANSFERASE"/>
    <property type="match status" value="1"/>
</dbReference>
<dbReference type="GO" id="GO:0006777">
    <property type="term" value="P:Mo-molybdopterin cofactor biosynthetic process"/>
    <property type="evidence" value="ECO:0007669"/>
    <property type="project" value="UniProtKB-KW"/>
</dbReference>
<evidence type="ECO:0000256" key="3">
    <source>
        <dbReference type="ARBA" id="ARBA00022723"/>
    </source>
</evidence>
<dbReference type="PANTHER" id="PTHR19136:SF81">
    <property type="entry name" value="MOLYBDENUM COFACTOR GUANYLYLTRANSFERASE"/>
    <property type="match status" value="1"/>
</dbReference>
<dbReference type="GO" id="GO:0005525">
    <property type="term" value="F:GTP binding"/>
    <property type="evidence" value="ECO:0007669"/>
    <property type="project" value="UniProtKB-UniRule"/>
</dbReference>
<dbReference type="SUPFAM" id="SSF53448">
    <property type="entry name" value="Nucleotide-diphospho-sugar transferases"/>
    <property type="match status" value="1"/>
</dbReference>
<comment type="catalytic activity">
    <reaction evidence="8">
        <text>Mo-molybdopterin + GTP + H(+) = Mo-molybdopterin guanine dinucleotide + diphosphate</text>
        <dbReference type="Rhea" id="RHEA:34243"/>
        <dbReference type="ChEBI" id="CHEBI:15378"/>
        <dbReference type="ChEBI" id="CHEBI:33019"/>
        <dbReference type="ChEBI" id="CHEBI:37565"/>
        <dbReference type="ChEBI" id="CHEBI:71302"/>
        <dbReference type="ChEBI" id="CHEBI:71310"/>
        <dbReference type="EC" id="2.7.7.77"/>
    </reaction>
</comment>
<evidence type="ECO:0000313" key="10">
    <source>
        <dbReference type="EMBL" id="TXD92656.1"/>
    </source>
</evidence>
<dbReference type="AlphaFoldDB" id="A0A5C6ZSB3"/>
<dbReference type="GO" id="GO:0061603">
    <property type="term" value="F:molybdenum cofactor guanylyltransferase activity"/>
    <property type="evidence" value="ECO:0007669"/>
    <property type="project" value="UniProtKB-EC"/>
</dbReference>
<dbReference type="CDD" id="cd02503">
    <property type="entry name" value="MobA"/>
    <property type="match status" value="1"/>
</dbReference>
<evidence type="ECO:0000256" key="8">
    <source>
        <dbReference type="HAMAP-Rule" id="MF_00316"/>
    </source>
</evidence>
<keyword evidence="5 8" id="KW-0460">Magnesium</keyword>
<accession>A0A5C6ZSB3</accession>
<keyword evidence="1 8" id="KW-0963">Cytoplasm</keyword>
<feature type="binding site" evidence="8">
    <location>
        <begin position="12"/>
        <end position="14"/>
    </location>
    <ligand>
        <name>GTP</name>
        <dbReference type="ChEBI" id="CHEBI:37565"/>
    </ligand>
</feature>
<feature type="domain" description="MobA-like NTP transferase" evidence="9">
    <location>
        <begin position="10"/>
        <end position="149"/>
    </location>
</feature>
<feature type="binding site" evidence="8">
    <location>
        <position position="97"/>
    </location>
    <ligand>
        <name>Mg(2+)</name>
        <dbReference type="ChEBI" id="CHEBI:18420"/>
    </ligand>
</feature>
<protein>
    <recommendedName>
        <fullName evidence="8">Probable molybdenum cofactor guanylyltransferase</fullName>
        <shortName evidence="8">MoCo guanylyltransferase</shortName>
        <ecNumber evidence="8">2.7.7.77</ecNumber>
    </recommendedName>
    <alternativeName>
        <fullName evidence="8">GTP:molybdopterin guanylyltransferase</fullName>
    </alternativeName>
    <alternativeName>
        <fullName evidence="8">Mo-MPT guanylyltransferase</fullName>
    </alternativeName>
    <alternativeName>
        <fullName evidence="8">Molybdopterin guanylyltransferase</fullName>
    </alternativeName>
    <alternativeName>
        <fullName evidence="8">Molybdopterin-guanine dinucleotide synthase</fullName>
        <shortName evidence="8">MGD synthase</shortName>
    </alternativeName>
</protein>
<name>A0A5C6ZSB3_9FLAO</name>
<organism evidence="10 11">
    <name type="scientific">Gillisia hiemivivida</name>
    <dbReference type="NCBI Taxonomy" id="291190"/>
    <lineage>
        <taxon>Bacteria</taxon>
        <taxon>Pseudomonadati</taxon>
        <taxon>Bacteroidota</taxon>
        <taxon>Flavobacteriia</taxon>
        <taxon>Flavobacteriales</taxon>
        <taxon>Flavobacteriaceae</taxon>
        <taxon>Gillisia</taxon>
    </lineage>
</organism>
<dbReference type="GO" id="GO:0005737">
    <property type="term" value="C:cytoplasm"/>
    <property type="evidence" value="ECO:0007669"/>
    <property type="project" value="UniProtKB-SubCell"/>
</dbReference>
<evidence type="ECO:0000256" key="6">
    <source>
        <dbReference type="ARBA" id="ARBA00023134"/>
    </source>
</evidence>
<keyword evidence="4 8" id="KW-0547">Nucleotide-binding</keyword>
<keyword evidence="6 8" id="KW-0342">GTP-binding</keyword>
<evidence type="ECO:0000256" key="5">
    <source>
        <dbReference type="ARBA" id="ARBA00022842"/>
    </source>
</evidence>
<dbReference type="HAMAP" id="MF_00316">
    <property type="entry name" value="MobA"/>
    <property type="match status" value="1"/>
</dbReference>
<dbReference type="EC" id="2.7.7.77" evidence="8"/>
<keyword evidence="10" id="KW-0548">Nucleotidyltransferase</keyword>
<feature type="binding site" evidence="8">
    <location>
        <position position="97"/>
    </location>
    <ligand>
        <name>GTP</name>
        <dbReference type="ChEBI" id="CHEBI:37565"/>
    </ligand>
</feature>
<dbReference type="Pfam" id="PF12804">
    <property type="entry name" value="NTP_transf_3"/>
    <property type="match status" value="1"/>
</dbReference>
<comment type="subcellular location">
    <subcellularLocation>
        <location evidence="8">Cytoplasm</location>
    </subcellularLocation>
</comment>
<keyword evidence="3 8" id="KW-0479">Metal-binding</keyword>
<dbReference type="Proteomes" id="UP000321367">
    <property type="component" value="Unassembled WGS sequence"/>
</dbReference>
<evidence type="ECO:0000256" key="4">
    <source>
        <dbReference type="ARBA" id="ARBA00022741"/>
    </source>
</evidence>
<evidence type="ECO:0000313" key="11">
    <source>
        <dbReference type="Proteomes" id="UP000321367"/>
    </source>
</evidence>
<dbReference type="InterPro" id="IPR013482">
    <property type="entry name" value="Molybde_CF_guanTrfase"/>
</dbReference>
<dbReference type="GO" id="GO:0046872">
    <property type="term" value="F:metal ion binding"/>
    <property type="evidence" value="ECO:0007669"/>
    <property type="project" value="UniProtKB-KW"/>
</dbReference>
<keyword evidence="11" id="KW-1185">Reference proteome</keyword>
<feature type="binding site" evidence="8">
    <location>
        <position position="24"/>
    </location>
    <ligand>
        <name>GTP</name>
        <dbReference type="ChEBI" id="CHEBI:37565"/>
    </ligand>
</feature>
<evidence type="ECO:0000256" key="1">
    <source>
        <dbReference type="ARBA" id="ARBA00022490"/>
    </source>
</evidence>
<dbReference type="OrthoDB" id="9788394at2"/>